<dbReference type="GO" id="GO:0005524">
    <property type="term" value="F:ATP binding"/>
    <property type="evidence" value="ECO:0007669"/>
    <property type="project" value="UniProtKB-KW"/>
</dbReference>
<dbReference type="SMART" id="SM00139">
    <property type="entry name" value="MyTH4"/>
    <property type="match status" value="1"/>
</dbReference>
<keyword evidence="3" id="KW-0067">ATP-binding</keyword>
<dbReference type="InterPro" id="IPR001609">
    <property type="entry name" value="Myosin_head_motor_dom-like"/>
</dbReference>
<dbReference type="Pfam" id="PF00063">
    <property type="entry name" value="Myosin_head"/>
    <property type="match status" value="2"/>
</dbReference>
<comment type="caution">
    <text evidence="8">Lacks conserved residue(s) required for the propagation of feature annotation.</text>
</comment>
<dbReference type="AlphaFoldDB" id="A0A0N5AW20"/>
<evidence type="ECO:0000256" key="5">
    <source>
        <dbReference type="ARBA" id="ARBA00023123"/>
    </source>
</evidence>
<keyword evidence="11" id="KW-1185">Reference proteome</keyword>
<feature type="domain" description="Myosin motor" evidence="10">
    <location>
        <begin position="1"/>
        <end position="455"/>
    </location>
</feature>
<dbReference type="FunFam" id="1.20.5.190:FF:000001">
    <property type="entry name" value="unconventional myosin-Va"/>
    <property type="match status" value="1"/>
</dbReference>
<protein>
    <submittedName>
        <fullName evidence="12">Myosin motor domain-containing protein</fullName>
    </submittedName>
</protein>
<keyword evidence="1" id="KW-0677">Repeat</keyword>
<dbReference type="GO" id="GO:0016020">
    <property type="term" value="C:membrane"/>
    <property type="evidence" value="ECO:0007669"/>
    <property type="project" value="TreeGrafter"/>
</dbReference>
<proteinExistence type="inferred from homology"/>
<dbReference type="STRING" id="451379.A0A0N5AW20"/>
<evidence type="ECO:0000259" key="9">
    <source>
        <dbReference type="PROSITE" id="PS51016"/>
    </source>
</evidence>
<dbReference type="Gene3D" id="1.20.58.530">
    <property type="match status" value="1"/>
</dbReference>
<dbReference type="Gene3D" id="1.20.120.720">
    <property type="entry name" value="Myosin VI head, motor domain, U50 subdomain"/>
    <property type="match status" value="2"/>
</dbReference>
<keyword evidence="6" id="KW-0505">Motor protein</keyword>
<evidence type="ECO:0000256" key="6">
    <source>
        <dbReference type="ARBA" id="ARBA00023175"/>
    </source>
</evidence>
<evidence type="ECO:0000256" key="7">
    <source>
        <dbReference type="ARBA" id="ARBA00023203"/>
    </source>
</evidence>
<feature type="domain" description="MyTH4" evidence="9">
    <location>
        <begin position="603"/>
        <end position="752"/>
    </location>
</feature>
<dbReference type="PROSITE" id="PS50096">
    <property type="entry name" value="IQ"/>
    <property type="match status" value="2"/>
</dbReference>
<sequence length="807" mass="94087">MVPKFVLPLELTRLVWQQNGERNFDVFYQMCSGIQQELRHKFGLNKSQKYFYLNLRKRNSNSDTDEEKFGILLKSFKTLEMSEDQQTFIFRILSAILHFGNLFFTNRQVSALTFIKLINFRDSIAQIVYNSLVRWIISLLANDYGCSNYNGVISLVDYYGFERYNNNGYEQLCVNIVNEYIENFFYKKVFKEVEKEYEDELITIDYQVTLFILPLNVYKLVDLLLKRPDGLISLLNDECKFPKASNEGYLKKCDLNHSENSVYGKSRSKDRLEFGVKHFCGFNYYNANGFVQKNCQHISAEAIKMLANSQNAVRYHLFITALNTIFLFKVQTCNCFTLLLIVTNCQFVRCIRSNTERQPEKFCDQTIIRQIRAYALLDTAKITRRGYTTKSKIIAFAERYSCILPKEANDHESINEKVHDILEQQGFRYQNHYAIGKTNVYLKDDLYRHLEQLRNNIRGKSAITIQKSVRGMLARNRYEKQRHAAVVIQSGFRAWKARSEVKNMRDELIKKIGLETKKLNHISNIDDDDSSTYTDTDAVVQYLDLPEDLQKQIKISRNPKSYKTRTVVRYNPMSSRCQIPKIPNLISIEEFAETCFKGHLLGARREPIATPFLPKDFDNDFKESLLIFRLILRYMNDTQLSDEKLAVLAKYILQKGIDMPEQRDEIYVQLCNQTYNNRAVTSTTRAWTLLLAACNCFAPSIHVFPMLMSYFQTIPEHLSNMLISGLLRRIRSANSATQRLLPSTFIDDEDWLIDGAGNQFLYDLIAQRELLENCTKAELPTEICKACFAIFNNQTLANVSKFKDLLF</sequence>
<dbReference type="Gene3D" id="1.20.5.190">
    <property type="match status" value="1"/>
</dbReference>
<dbReference type="GO" id="GO:0098858">
    <property type="term" value="C:actin-based cell projection"/>
    <property type="evidence" value="ECO:0007669"/>
    <property type="project" value="TreeGrafter"/>
</dbReference>
<keyword evidence="2" id="KW-0547">Nucleotide-binding</keyword>
<evidence type="ECO:0000313" key="12">
    <source>
        <dbReference type="WBParaSite" id="SMUV_0000910201-mRNA-1"/>
    </source>
</evidence>
<dbReference type="SMART" id="SM00015">
    <property type="entry name" value="IQ"/>
    <property type="match status" value="2"/>
</dbReference>
<reference evidence="12" key="1">
    <citation type="submission" date="2017-02" db="UniProtKB">
        <authorList>
            <consortium name="WormBaseParasite"/>
        </authorList>
    </citation>
    <scope>IDENTIFICATION</scope>
</reference>
<dbReference type="PROSITE" id="PS51456">
    <property type="entry name" value="MYOSIN_MOTOR"/>
    <property type="match status" value="1"/>
</dbReference>
<dbReference type="InterPro" id="IPR000048">
    <property type="entry name" value="IQ_motif_EF-hand-BS"/>
</dbReference>
<name>A0A0N5AW20_9BILA</name>
<evidence type="ECO:0000256" key="1">
    <source>
        <dbReference type="ARBA" id="ARBA00022737"/>
    </source>
</evidence>
<dbReference type="Proteomes" id="UP000046393">
    <property type="component" value="Unplaced"/>
</dbReference>
<dbReference type="Gene3D" id="1.25.40.530">
    <property type="entry name" value="MyTH4 domain"/>
    <property type="match status" value="2"/>
</dbReference>
<dbReference type="Gene3D" id="3.40.850.10">
    <property type="entry name" value="Kinesin motor domain"/>
    <property type="match status" value="2"/>
</dbReference>
<evidence type="ECO:0000256" key="3">
    <source>
        <dbReference type="ARBA" id="ARBA00022840"/>
    </source>
</evidence>
<dbReference type="GO" id="GO:0016459">
    <property type="term" value="C:myosin complex"/>
    <property type="evidence" value="ECO:0007669"/>
    <property type="project" value="UniProtKB-KW"/>
</dbReference>
<dbReference type="Pfam" id="PF00784">
    <property type="entry name" value="MyTH4"/>
    <property type="match status" value="1"/>
</dbReference>
<comment type="similarity">
    <text evidence="8">Belongs to the TRAFAC class myosin-kinesin ATPase superfamily. Myosin family.</text>
</comment>
<dbReference type="GO" id="GO:0051015">
    <property type="term" value="F:actin filament binding"/>
    <property type="evidence" value="ECO:0007669"/>
    <property type="project" value="TreeGrafter"/>
</dbReference>
<dbReference type="PANTHER" id="PTHR13140">
    <property type="entry name" value="MYOSIN"/>
    <property type="match status" value="1"/>
</dbReference>
<dbReference type="InterPro" id="IPR000857">
    <property type="entry name" value="MyTH4_dom"/>
</dbReference>
<dbReference type="GO" id="GO:0007015">
    <property type="term" value="P:actin filament organization"/>
    <property type="evidence" value="ECO:0007669"/>
    <property type="project" value="TreeGrafter"/>
</dbReference>
<dbReference type="SUPFAM" id="SSF52540">
    <property type="entry name" value="P-loop containing nucleoside triphosphate hydrolases"/>
    <property type="match status" value="1"/>
</dbReference>
<dbReference type="WBParaSite" id="SMUV_0000910201-mRNA-1">
    <property type="protein sequence ID" value="SMUV_0000910201-mRNA-1"/>
    <property type="gene ID" value="SMUV_0000910201"/>
</dbReference>
<dbReference type="GO" id="GO:0005737">
    <property type="term" value="C:cytoplasm"/>
    <property type="evidence" value="ECO:0007669"/>
    <property type="project" value="TreeGrafter"/>
</dbReference>
<dbReference type="InterPro" id="IPR038185">
    <property type="entry name" value="MyTH4_dom_sf"/>
</dbReference>
<evidence type="ECO:0000256" key="4">
    <source>
        <dbReference type="ARBA" id="ARBA00023054"/>
    </source>
</evidence>
<evidence type="ECO:0000256" key="2">
    <source>
        <dbReference type="ARBA" id="ARBA00022741"/>
    </source>
</evidence>
<dbReference type="PROSITE" id="PS51016">
    <property type="entry name" value="MYTH4"/>
    <property type="match status" value="1"/>
</dbReference>
<keyword evidence="7 8" id="KW-0009">Actin-binding</keyword>
<dbReference type="Gene3D" id="6.20.240.20">
    <property type="match status" value="1"/>
</dbReference>
<dbReference type="InterPro" id="IPR027417">
    <property type="entry name" value="P-loop_NTPase"/>
</dbReference>
<keyword evidence="4" id="KW-0175">Coiled coil</keyword>
<dbReference type="SMART" id="SM00242">
    <property type="entry name" value="MYSc"/>
    <property type="match status" value="1"/>
</dbReference>
<organism evidence="11 12">
    <name type="scientific">Syphacia muris</name>
    <dbReference type="NCBI Taxonomy" id="451379"/>
    <lineage>
        <taxon>Eukaryota</taxon>
        <taxon>Metazoa</taxon>
        <taxon>Ecdysozoa</taxon>
        <taxon>Nematoda</taxon>
        <taxon>Chromadorea</taxon>
        <taxon>Rhabditida</taxon>
        <taxon>Spirurina</taxon>
        <taxon>Oxyuridomorpha</taxon>
        <taxon>Oxyuroidea</taxon>
        <taxon>Oxyuridae</taxon>
        <taxon>Syphacia</taxon>
    </lineage>
</organism>
<accession>A0A0N5AW20</accession>
<dbReference type="PANTHER" id="PTHR13140:SF709">
    <property type="entry name" value="UNCONVENTIONAL MYOSIN-XV"/>
    <property type="match status" value="1"/>
</dbReference>
<keyword evidence="5 8" id="KW-0518">Myosin</keyword>
<dbReference type="Pfam" id="PF00612">
    <property type="entry name" value="IQ"/>
    <property type="match status" value="2"/>
</dbReference>
<dbReference type="CDD" id="cd23767">
    <property type="entry name" value="IQCD"/>
    <property type="match status" value="1"/>
</dbReference>
<dbReference type="InterPro" id="IPR036961">
    <property type="entry name" value="Kinesin_motor_dom_sf"/>
</dbReference>
<dbReference type="GO" id="GO:0000146">
    <property type="term" value="F:microfilament motor activity"/>
    <property type="evidence" value="ECO:0007669"/>
    <property type="project" value="TreeGrafter"/>
</dbReference>
<evidence type="ECO:0000313" key="11">
    <source>
        <dbReference type="Proteomes" id="UP000046393"/>
    </source>
</evidence>
<evidence type="ECO:0000259" key="10">
    <source>
        <dbReference type="PROSITE" id="PS51456"/>
    </source>
</evidence>
<evidence type="ECO:0000256" key="8">
    <source>
        <dbReference type="PROSITE-ProRule" id="PRU00782"/>
    </source>
</evidence>
<dbReference type="Gene3D" id="1.10.10.820">
    <property type="match status" value="1"/>
</dbReference>
<feature type="region of interest" description="Actin-binding" evidence="8">
    <location>
        <begin position="333"/>
        <end position="355"/>
    </location>
</feature>